<dbReference type="Proteomes" id="UP001241169">
    <property type="component" value="Unassembled WGS sequence"/>
</dbReference>
<name>A0ABQ9T687_9PEZI</name>
<dbReference type="RefSeq" id="XP_060356383.1">
    <property type="nucleotide sequence ID" value="XM_060485526.1"/>
</dbReference>
<evidence type="ECO:0000313" key="2">
    <source>
        <dbReference type="EMBL" id="KAK1547270.1"/>
    </source>
</evidence>
<keyword evidence="3" id="KW-1185">Reference proteome</keyword>
<comment type="caution">
    <text evidence="2">The sequence shown here is derived from an EMBL/GenBank/DDBJ whole genome shotgun (WGS) entry which is preliminary data.</text>
</comment>
<protein>
    <submittedName>
        <fullName evidence="2">Uncharacterized protein</fullName>
    </submittedName>
</protein>
<accession>A0ABQ9T687</accession>
<feature type="region of interest" description="Disordered" evidence="1">
    <location>
        <begin position="105"/>
        <end position="134"/>
    </location>
</feature>
<evidence type="ECO:0000256" key="1">
    <source>
        <dbReference type="SAM" id="MobiDB-lite"/>
    </source>
</evidence>
<reference evidence="2 3" key="1">
    <citation type="submission" date="2016-10" db="EMBL/GenBank/DDBJ databases">
        <title>The genome sequence of Colletotrichum fioriniae PJ7.</title>
        <authorList>
            <person name="Baroncelli R."/>
        </authorList>
    </citation>
    <scope>NUCLEOTIDE SEQUENCE [LARGE SCALE GENOMIC DNA]</scope>
    <source>
        <strain evidence="2 3">IMI 384185</strain>
    </source>
</reference>
<sequence length="212" mass="23407">MCSTSMLCVPMSPSFPPYLSIPLLTHVQIPLHLQLLLDGLSLNLAKRKKAKLPRLVLQCSSSLNLFKDPAELELATIIRPLVQCRLPAQPVDGKPTVELDGYSSSLHSVSDANGPSPPWSSGGEHHGKPPLMKSNPDPVDTMYLEHWLCHLCPSPEKKLLHRKTLWPTVKVMYWFNCWGSQLARTLPLEHTGLQHTTVSSCGLARGLSLPTV</sequence>
<proteinExistence type="predicted"/>
<dbReference type="EMBL" id="MOPA01000001">
    <property type="protein sequence ID" value="KAK1547270.1"/>
    <property type="molecule type" value="Genomic_DNA"/>
</dbReference>
<dbReference type="GeneID" id="85369425"/>
<gene>
    <name evidence="2" type="ORF">CPAR01_01237</name>
</gene>
<evidence type="ECO:0000313" key="3">
    <source>
        <dbReference type="Proteomes" id="UP001241169"/>
    </source>
</evidence>
<organism evidence="2 3">
    <name type="scientific">Colletotrichum paranaense</name>
    <dbReference type="NCBI Taxonomy" id="1914294"/>
    <lineage>
        <taxon>Eukaryota</taxon>
        <taxon>Fungi</taxon>
        <taxon>Dikarya</taxon>
        <taxon>Ascomycota</taxon>
        <taxon>Pezizomycotina</taxon>
        <taxon>Sordariomycetes</taxon>
        <taxon>Hypocreomycetidae</taxon>
        <taxon>Glomerellales</taxon>
        <taxon>Glomerellaceae</taxon>
        <taxon>Colletotrichum</taxon>
        <taxon>Colletotrichum acutatum species complex</taxon>
    </lineage>
</organism>